<dbReference type="Proteomes" id="UP000650524">
    <property type="component" value="Unassembled WGS sequence"/>
</dbReference>
<evidence type="ECO:0000259" key="6">
    <source>
        <dbReference type="Pfam" id="PF00108"/>
    </source>
</evidence>
<dbReference type="PROSITE" id="PS00737">
    <property type="entry name" value="THIOLASE_2"/>
    <property type="match status" value="1"/>
</dbReference>
<dbReference type="Pfam" id="PF02803">
    <property type="entry name" value="Thiolase_C"/>
    <property type="match status" value="1"/>
</dbReference>
<evidence type="ECO:0000256" key="3">
    <source>
        <dbReference type="ARBA" id="ARBA00023315"/>
    </source>
</evidence>
<dbReference type="InterPro" id="IPR020616">
    <property type="entry name" value="Thiolase_N"/>
</dbReference>
<dbReference type="PIRSF" id="PIRSF000429">
    <property type="entry name" value="Ac-CoA_Ac_transf"/>
    <property type="match status" value="1"/>
</dbReference>
<feature type="domain" description="Thiolase C-terminal" evidence="7">
    <location>
        <begin position="273"/>
        <end position="392"/>
    </location>
</feature>
<dbReference type="FunFam" id="3.40.47.10:FF:000010">
    <property type="entry name" value="Acetyl-CoA acetyltransferase (Thiolase)"/>
    <property type="match status" value="1"/>
</dbReference>
<organism evidence="8 9">
    <name type="scientific">Candidatus Desulfacyla euxinica</name>
    <dbReference type="NCBI Taxonomy" id="2841693"/>
    <lineage>
        <taxon>Bacteria</taxon>
        <taxon>Deltaproteobacteria</taxon>
        <taxon>Candidatus Desulfacyla</taxon>
    </lineage>
</organism>
<dbReference type="InterPro" id="IPR020617">
    <property type="entry name" value="Thiolase_C"/>
</dbReference>
<dbReference type="InterPro" id="IPR020615">
    <property type="entry name" value="Thiolase_acyl_enz_int_AS"/>
</dbReference>
<feature type="active site" description="Proton acceptor" evidence="4">
    <location>
        <position position="351"/>
    </location>
</feature>
<dbReference type="Pfam" id="PF00108">
    <property type="entry name" value="Thiolase_N"/>
    <property type="match status" value="1"/>
</dbReference>
<dbReference type="NCBIfam" id="TIGR01930">
    <property type="entry name" value="AcCoA-C-Actrans"/>
    <property type="match status" value="1"/>
</dbReference>
<dbReference type="Gene3D" id="3.40.47.10">
    <property type="match status" value="2"/>
</dbReference>
<reference evidence="8 9" key="1">
    <citation type="submission" date="2020-08" db="EMBL/GenBank/DDBJ databases">
        <title>Bridging the membrane lipid divide: bacteria of the FCB group superphylum have the potential to synthesize archaeal ether lipids.</title>
        <authorList>
            <person name="Villanueva L."/>
            <person name="Von Meijenfeldt F.A.B."/>
            <person name="Westbye A.B."/>
            <person name="Yadav S."/>
            <person name="Hopmans E.C."/>
            <person name="Dutilh B.E."/>
            <person name="Sinninghe Damste J.S."/>
        </authorList>
    </citation>
    <scope>NUCLEOTIDE SEQUENCE [LARGE SCALE GENOMIC DNA]</scope>
    <source>
        <strain evidence="8">NIOZ-UU27</strain>
    </source>
</reference>
<sequence>MREVVIVSACRTAVGDFAGSLSTVSATDLGVVVIKEAIKRAGIKNEDVDEVIMGSVLPHGLGQNPARQSMIRAGLPLEVGAITVNKVCGSGLKSVMLAAQAIQCNDADVIVAGGQENMNLCPYMLKKARTGYRMNNNKLIDAMVHDGLWDHVNDFHMGISAELIAEKYGISREDSDSFAINSYEKVWKAMDEGKFRDEIVPVEVPVRKGDPKIFDEDEISTRKPKPSMEGLARLRPAFKKDGLVTAGNASKISDGASALVVMSKEKAEELGCKPMVRVGAQGASGMDMKYVLVAPILSIPKVLAKDGLEIGDVDLHEINEAFSTSSVAVNRELGLDPERVNIHGGSVAIGHPIGASGARILTTLIYAMKDKGAKVGQASLCLGGGEAVTLVVYNEE</sequence>
<feature type="active site" description="Acyl-thioester intermediate" evidence="4">
    <location>
        <position position="88"/>
    </location>
</feature>
<dbReference type="PROSITE" id="PS00098">
    <property type="entry name" value="THIOLASE_1"/>
    <property type="match status" value="1"/>
</dbReference>
<gene>
    <name evidence="8" type="ORF">H8E19_13125</name>
</gene>
<dbReference type="PANTHER" id="PTHR18919:SF107">
    <property type="entry name" value="ACETYL-COA ACETYLTRANSFERASE, CYTOSOLIC"/>
    <property type="match status" value="1"/>
</dbReference>
<dbReference type="AlphaFoldDB" id="A0A8J6T9N6"/>
<proteinExistence type="inferred from homology"/>
<dbReference type="InterPro" id="IPR002155">
    <property type="entry name" value="Thiolase"/>
</dbReference>
<dbReference type="InterPro" id="IPR016039">
    <property type="entry name" value="Thiolase-like"/>
</dbReference>
<dbReference type="PANTHER" id="PTHR18919">
    <property type="entry name" value="ACETYL-COA C-ACYLTRANSFERASE"/>
    <property type="match status" value="1"/>
</dbReference>
<dbReference type="EMBL" id="JACNJD010000275">
    <property type="protein sequence ID" value="MBC8178341.1"/>
    <property type="molecule type" value="Genomic_DNA"/>
</dbReference>
<evidence type="ECO:0000313" key="9">
    <source>
        <dbReference type="Proteomes" id="UP000650524"/>
    </source>
</evidence>
<evidence type="ECO:0000259" key="7">
    <source>
        <dbReference type="Pfam" id="PF02803"/>
    </source>
</evidence>
<feature type="active site" description="Proton acceptor" evidence="4">
    <location>
        <position position="381"/>
    </location>
</feature>
<dbReference type="InterPro" id="IPR020613">
    <property type="entry name" value="Thiolase_CS"/>
</dbReference>
<name>A0A8J6T9N6_9DELT</name>
<accession>A0A8J6T9N6</accession>
<dbReference type="SUPFAM" id="SSF53901">
    <property type="entry name" value="Thiolase-like"/>
    <property type="match status" value="2"/>
</dbReference>
<evidence type="ECO:0000313" key="8">
    <source>
        <dbReference type="EMBL" id="MBC8178341.1"/>
    </source>
</evidence>
<protein>
    <submittedName>
        <fullName evidence="8">Acetyl-CoA C-acetyltransferase</fullName>
    </submittedName>
</protein>
<evidence type="ECO:0000256" key="5">
    <source>
        <dbReference type="RuleBase" id="RU003557"/>
    </source>
</evidence>
<comment type="similarity">
    <text evidence="1 5">Belongs to the thiolase-like superfamily. Thiolase family.</text>
</comment>
<evidence type="ECO:0000256" key="4">
    <source>
        <dbReference type="PIRSR" id="PIRSR000429-1"/>
    </source>
</evidence>
<dbReference type="GO" id="GO:0003988">
    <property type="term" value="F:acetyl-CoA C-acyltransferase activity"/>
    <property type="evidence" value="ECO:0007669"/>
    <property type="project" value="UniProtKB-ARBA"/>
</dbReference>
<comment type="caution">
    <text evidence="8">The sequence shown here is derived from an EMBL/GenBank/DDBJ whole genome shotgun (WGS) entry which is preliminary data.</text>
</comment>
<keyword evidence="3 5" id="KW-0012">Acyltransferase</keyword>
<evidence type="ECO:0000256" key="2">
    <source>
        <dbReference type="ARBA" id="ARBA00022679"/>
    </source>
</evidence>
<evidence type="ECO:0000256" key="1">
    <source>
        <dbReference type="ARBA" id="ARBA00010982"/>
    </source>
</evidence>
<keyword evidence="2 5" id="KW-0808">Transferase</keyword>
<feature type="domain" description="Thiolase N-terminal" evidence="6">
    <location>
        <begin position="4"/>
        <end position="265"/>
    </location>
</feature>
<dbReference type="CDD" id="cd00751">
    <property type="entry name" value="thiolase"/>
    <property type="match status" value="1"/>
</dbReference>